<dbReference type="EMBL" id="JH712547">
    <property type="protein sequence ID" value="EFO13241.1"/>
    <property type="molecule type" value="Genomic_DNA"/>
</dbReference>
<organism evidence="1">
    <name type="scientific">Loa loa</name>
    <name type="common">Eye worm</name>
    <name type="synonym">Filaria loa</name>
    <dbReference type="NCBI Taxonomy" id="7209"/>
    <lineage>
        <taxon>Eukaryota</taxon>
        <taxon>Metazoa</taxon>
        <taxon>Ecdysozoa</taxon>
        <taxon>Nematoda</taxon>
        <taxon>Chromadorea</taxon>
        <taxon>Rhabditida</taxon>
        <taxon>Spirurina</taxon>
        <taxon>Spiruromorpha</taxon>
        <taxon>Filarioidea</taxon>
        <taxon>Onchocercidae</taxon>
        <taxon>Loa</taxon>
    </lineage>
</organism>
<dbReference type="KEGG" id="loa:LOAG_15289"/>
<gene>
    <name evidence="1" type="ORF">LOAG_15289</name>
</gene>
<feature type="non-terminal residue" evidence="1">
    <location>
        <position position="1"/>
    </location>
</feature>
<sequence>NTVCEQQRIFNISEQVSIGHIIGYLNDTPSYGIKANFYIAYPDNIGEIEK</sequence>
<dbReference type="GeneID" id="9952778"/>
<feature type="non-terminal residue" evidence="1">
    <location>
        <position position="50"/>
    </location>
</feature>
<proteinExistence type="predicted"/>
<protein>
    <submittedName>
        <fullName evidence="1">Uncharacterized protein</fullName>
    </submittedName>
</protein>
<accession>A0A1S0TG15</accession>
<dbReference type="OrthoDB" id="6252479at2759"/>
<reference evidence="1" key="1">
    <citation type="submission" date="2012-04" db="EMBL/GenBank/DDBJ databases">
        <title>The Genome Sequence of Loa loa.</title>
        <authorList>
            <consortium name="The Broad Institute Genome Sequencing Platform"/>
            <consortium name="Broad Institute Genome Sequencing Center for Infectious Disease"/>
            <person name="Nutman T.B."/>
            <person name="Fink D.L."/>
            <person name="Russ C."/>
            <person name="Young S."/>
            <person name="Zeng Q."/>
            <person name="Gargeya S."/>
            <person name="Alvarado L."/>
            <person name="Berlin A."/>
            <person name="Chapman S.B."/>
            <person name="Chen Z."/>
            <person name="Freedman E."/>
            <person name="Gellesch M."/>
            <person name="Goldberg J."/>
            <person name="Griggs A."/>
            <person name="Gujja S."/>
            <person name="Heilman E.R."/>
            <person name="Heiman D."/>
            <person name="Howarth C."/>
            <person name="Mehta T."/>
            <person name="Neiman D."/>
            <person name="Pearson M."/>
            <person name="Roberts A."/>
            <person name="Saif S."/>
            <person name="Shea T."/>
            <person name="Shenoy N."/>
            <person name="Sisk P."/>
            <person name="Stolte C."/>
            <person name="Sykes S."/>
            <person name="White J."/>
            <person name="Yandava C."/>
            <person name="Haas B."/>
            <person name="Henn M.R."/>
            <person name="Nusbaum C."/>
            <person name="Birren B."/>
        </authorList>
    </citation>
    <scope>NUCLEOTIDE SEQUENCE [LARGE SCALE GENOMIC DNA]</scope>
</reference>
<dbReference type="AlphaFoldDB" id="A0A1S0TG15"/>
<evidence type="ECO:0000313" key="1">
    <source>
        <dbReference type="EMBL" id="EFO13241.1"/>
    </source>
</evidence>
<dbReference type="CTD" id="9952778"/>
<dbReference type="InParanoid" id="A0A1S0TG15"/>
<name>A0A1S0TG15_LOALO</name>
<dbReference type="RefSeq" id="XP_003150828.1">
    <property type="nucleotide sequence ID" value="XM_003150780.1"/>
</dbReference>
<dbReference type="OMA" id="KANFYIA"/>